<evidence type="ECO:0008006" key="3">
    <source>
        <dbReference type="Google" id="ProtNLM"/>
    </source>
</evidence>
<name>A0A916JDX6_9BACT</name>
<evidence type="ECO:0000313" key="1">
    <source>
        <dbReference type="EMBL" id="CAG5003376.1"/>
    </source>
</evidence>
<comment type="caution">
    <text evidence="1">The sequence shown here is derived from an EMBL/GenBank/DDBJ whole genome shotgun (WGS) entry which is preliminary data.</text>
</comment>
<gene>
    <name evidence="1" type="ORF">DYBT9275_03138</name>
</gene>
<reference evidence="1" key="1">
    <citation type="submission" date="2021-04" db="EMBL/GenBank/DDBJ databases">
        <authorList>
            <person name="Rodrigo-Torres L."/>
            <person name="Arahal R. D."/>
            <person name="Lucena T."/>
        </authorList>
    </citation>
    <scope>NUCLEOTIDE SEQUENCE</scope>
    <source>
        <strain evidence="1">CECT 9275</strain>
    </source>
</reference>
<organism evidence="1 2">
    <name type="scientific">Dyadobacter helix</name>
    <dbReference type="NCBI Taxonomy" id="2822344"/>
    <lineage>
        <taxon>Bacteria</taxon>
        <taxon>Pseudomonadati</taxon>
        <taxon>Bacteroidota</taxon>
        <taxon>Cytophagia</taxon>
        <taxon>Cytophagales</taxon>
        <taxon>Spirosomataceae</taxon>
        <taxon>Dyadobacter</taxon>
    </lineage>
</organism>
<dbReference type="AlphaFoldDB" id="A0A916JDX6"/>
<dbReference type="Proteomes" id="UP000680038">
    <property type="component" value="Unassembled WGS sequence"/>
</dbReference>
<dbReference type="PROSITE" id="PS51257">
    <property type="entry name" value="PROKAR_LIPOPROTEIN"/>
    <property type="match status" value="1"/>
</dbReference>
<keyword evidence="2" id="KW-1185">Reference proteome</keyword>
<sequence length="405" mass="45934">MRASGNFLIYIVFALLTFNALLGCSDSPTNDKKRFSIYVMAKDASEYIISTNDLSQGEVDPVKTGAKVSPPQIWYDLIVKDGSYFRVNQKTNFFVRFNIRNNEFIPTDSVKLSQFSYIDTYSWLHPDSLLLISYNRKSEKVRYAKVNTRTLEASTGDLAIPLPVPPYNSMSVGFTDVWHQKLFAGYTYHSTRIPQGYTTSDTAYVAIMDYPSFKPIKTLKDTRSTYPGGTNTAQPNTFRDEKGDFYFLACPGVALGNHPGKPTALYRIKAGDEVLDSSYFFNISASPIQNHAYGLWYIGNGKAIIRSERKGLFKGMEDHYKVPHVAFHVLDLATKTVKKLDLPLDKGTSRRCVLVEKGLVYISINSDTQGNYIWMYNPKDHSLKKGLKLAGNLDYILRIERLYDY</sequence>
<dbReference type="EMBL" id="CAJRAF010000002">
    <property type="protein sequence ID" value="CAG5003376.1"/>
    <property type="molecule type" value="Genomic_DNA"/>
</dbReference>
<protein>
    <recommendedName>
        <fullName evidence="3">DUF4374 domain-containing protein</fullName>
    </recommendedName>
</protein>
<proteinExistence type="predicted"/>
<accession>A0A916JDX6</accession>
<evidence type="ECO:0000313" key="2">
    <source>
        <dbReference type="Proteomes" id="UP000680038"/>
    </source>
</evidence>